<evidence type="ECO:0000313" key="1">
    <source>
        <dbReference type="EMBL" id="KAG5640340.1"/>
    </source>
</evidence>
<evidence type="ECO:0000313" key="2">
    <source>
        <dbReference type="Proteomes" id="UP000775547"/>
    </source>
</evidence>
<comment type="caution">
    <text evidence="1">The sequence shown here is derived from an EMBL/GenBank/DDBJ whole genome shotgun (WGS) entry which is preliminary data.</text>
</comment>
<name>A0A9P7G010_9AGAR</name>
<reference evidence="1" key="2">
    <citation type="submission" date="2021-10" db="EMBL/GenBank/DDBJ databases">
        <title>Phylogenomics reveals ancestral predisposition of the termite-cultivated fungus Termitomyces towards a domesticated lifestyle.</title>
        <authorList>
            <person name="Auxier B."/>
            <person name="Grum-Grzhimaylo A."/>
            <person name="Cardenas M.E."/>
            <person name="Lodge J.D."/>
            <person name="Laessoe T."/>
            <person name="Pedersen O."/>
            <person name="Smith M.E."/>
            <person name="Kuyper T.W."/>
            <person name="Franco-Molano E.A."/>
            <person name="Baroni T.J."/>
            <person name="Aanen D.K."/>
        </authorList>
    </citation>
    <scope>NUCLEOTIDE SEQUENCE</scope>
    <source>
        <strain evidence="1">AP01</strain>
        <tissue evidence="1">Mycelium</tissue>
    </source>
</reference>
<accession>A0A9P7G010</accession>
<proteinExistence type="predicted"/>
<dbReference type="SUPFAM" id="SSF56112">
    <property type="entry name" value="Protein kinase-like (PK-like)"/>
    <property type="match status" value="1"/>
</dbReference>
<dbReference type="OrthoDB" id="2687876at2759"/>
<keyword evidence="2" id="KW-1185">Reference proteome</keyword>
<dbReference type="EMBL" id="JABCKV010000840">
    <property type="protein sequence ID" value="KAG5640340.1"/>
    <property type="molecule type" value="Genomic_DNA"/>
</dbReference>
<gene>
    <name evidence="1" type="ORF">DXG03_009176</name>
</gene>
<dbReference type="InterPro" id="IPR011009">
    <property type="entry name" value="Kinase-like_dom_sf"/>
</dbReference>
<protein>
    <recommendedName>
        <fullName evidence="3">Alpha-galactosidase A</fullName>
    </recommendedName>
</protein>
<dbReference type="Gene3D" id="1.10.510.10">
    <property type="entry name" value="Transferase(Phosphotransferase) domain 1"/>
    <property type="match status" value="1"/>
</dbReference>
<reference evidence="1" key="1">
    <citation type="submission" date="2020-07" db="EMBL/GenBank/DDBJ databases">
        <authorList>
            <person name="Nieuwenhuis M."/>
            <person name="Van De Peppel L.J.J."/>
        </authorList>
    </citation>
    <scope>NUCLEOTIDE SEQUENCE</scope>
    <source>
        <strain evidence="1">AP01</strain>
        <tissue evidence="1">Mycelium</tissue>
    </source>
</reference>
<dbReference type="Proteomes" id="UP000775547">
    <property type="component" value="Unassembled WGS sequence"/>
</dbReference>
<dbReference type="AlphaFoldDB" id="A0A9P7G010"/>
<evidence type="ECO:0008006" key="3">
    <source>
        <dbReference type="Google" id="ProtNLM"/>
    </source>
</evidence>
<dbReference type="Pfam" id="PF06293">
    <property type="entry name" value="Kdo"/>
    <property type="match status" value="1"/>
</dbReference>
<sequence length="300" mass="34016">MDVQLEASPSQDEPIMEYLSVEVCAENLDESELRIRIGNHVKYIVIDPGLIDPYIICFAPDFIPLIRPLLPTGDWTSALVFGNPESLTIEPLHRPLDGVRSQWHTNTVEVLDLTILSRMSDRLNEVKFGLPDQPVVAVSKFSCFEWEIYRVEQETEVYRALAGHGIGPAFLGHLAENGRIMGFLIEKIKGGRRADIGDLEACQKAVRRLHALGIVHGDLNRHNFIISLTGEVTLIDFENSWLEGTHEEMDFEYDNLSAQLQEDEGRGERRFKFADEGEEEDSYSRTELVGLAKEPHRECI</sequence>
<organism evidence="1 2">
    <name type="scientific">Asterophora parasitica</name>
    <dbReference type="NCBI Taxonomy" id="117018"/>
    <lineage>
        <taxon>Eukaryota</taxon>
        <taxon>Fungi</taxon>
        <taxon>Dikarya</taxon>
        <taxon>Basidiomycota</taxon>
        <taxon>Agaricomycotina</taxon>
        <taxon>Agaricomycetes</taxon>
        <taxon>Agaricomycetidae</taxon>
        <taxon>Agaricales</taxon>
        <taxon>Tricholomatineae</taxon>
        <taxon>Lyophyllaceae</taxon>
        <taxon>Asterophora</taxon>
    </lineage>
</organism>